<evidence type="ECO:0000313" key="4">
    <source>
        <dbReference type="Proteomes" id="UP000660262"/>
    </source>
</evidence>
<sequence>MNPLQARQRVDAVYTLKQADFASERQWNDYLEEKEEIIFNFTENIDVPATERKLRQYAEEHAAEIAASKGRAAVAEKETEKNQAEQKQQQHQQESEAARMSVDASVPFRTFEDTEEGRAERARVAREAGGADPVYAQRRAAVAAFSGLYEAVTM</sequence>
<dbReference type="Proteomes" id="UP000660262">
    <property type="component" value="Unassembled WGS sequence"/>
</dbReference>
<feature type="compositionally biased region" description="Basic and acidic residues" evidence="1">
    <location>
        <begin position="74"/>
        <end position="84"/>
    </location>
</feature>
<dbReference type="GO" id="GO:0005675">
    <property type="term" value="C:transcription factor TFIIH holo complex"/>
    <property type="evidence" value="ECO:0007669"/>
    <property type="project" value="TreeGrafter"/>
</dbReference>
<name>A0A830HVM0_9CHLO</name>
<feature type="compositionally biased region" description="Basic and acidic residues" evidence="1">
    <location>
        <begin position="110"/>
        <end position="126"/>
    </location>
</feature>
<dbReference type="OrthoDB" id="5963at2759"/>
<feature type="region of interest" description="Disordered" evidence="1">
    <location>
        <begin position="65"/>
        <end position="129"/>
    </location>
</feature>
<dbReference type="PANTHER" id="PTHR12683">
    <property type="entry name" value="CDK-ACTIVATING KINASE ASSEMBLY FACTOR MAT1"/>
    <property type="match status" value="1"/>
</dbReference>
<protein>
    <recommendedName>
        <fullName evidence="2">MAT1 centre domain-containing protein</fullName>
    </recommendedName>
</protein>
<dbReference type="GO" id="GO:0006281">
    <property type="term" value="P:DNA repair"/>
    <property type="evidence" value="ECO:0007669"/>
    <property type="project" value="TreeGrafter"/>
</dbReference>
<reference evidence="3" key="1">
    <citation type="submission" date="2020-10" db="EMBL/GenBank/DDBJ databases">
        <title>Unveiling of a novel bifunctional photoreceptor, Dualchrome1, isolated from a cosmopolitan green alga.</title>
        <authorList>
            <person name="Suzuki S."/>
            <person name="Kawachi M."/>
        </authorList>
    </citation>
    <scope>NUCLEOTIDE SEQUENCE</scope>
    <source>
        <strain evidence="3">NIES 2893</strain>
    </source>
</reference>
<organism evidence="3 4">
    <name type="scientific">Pycnococcus provasolii</name>
    <dbReference type="NCBI Taxonomy" id="41880"/>
    <lineage>
        <taxon>Eukaryota</taxon>
        <taxon>Viridiplantae</taxon>
        <taxon>Chlorophyta</taxon>
        <taxon>Pseudoscourfieldiophyceae</taxon>
        <taxon>Pseudoscourfieldiales</taxon>
        <taxon>Pycnococcaceae</taxon>
        <taxon>Pycnococcus</taxon>
    </lineage>
</organism>
<comment type="caution">
    <text evidence="3">The sequence shown here is derived from an EMBL/GenBank/DDBJ whole genome shotgun (WGS) entry which is preliminary data.</text>
</comment>
<evidence type="ECO:0000256" key="1">
    <source>
        <dbReference type="SAM" id="MobiDB-lite"/>
    </source>
</evidence>
<dbReference type="AlphaFoldDB" id="A0A830HVM0"/>
<dbReference type="Pfam" id="PF06391">
    <property type="entry name" value="MAT1"/>
    <property type="match status" value="1"/>
</dbReference>
<gene>
    <name evidence="3" type="ORF">PPROV_000973800</name>
</gene>
<dbReference type="GO" id="GO:0006357">
    <property type="term" value="P:regulation of transcription by RNA polymerase II"/>
    <property type="evidence" value="ECO:0007669"/>
    <property type="project" value="TreeGrafter"/>
</dbReference>
<proteinExistence type="predicted"/>
<dbReference type="PANTHER" id="PTHR12683:SF13">
    <property type="entry name" value="CDK-ACTIVATING KINASE ASSEMBLY FACTOR MAT1"/>
    <property type="match status" value="1"/>
</dbReference>
<accession>A0A830HVM0</accession>
<dbReference type="InterPro" id="IPR015877">
    <property type="entry name" value="MAT1_centre"/>
</dbReference>
<evidence type="ECO:0000259" key="2">
    <source>
        <dbReference type="Pfam" id="PF06391"/>
    </source>
</evidence>
<keyword evidence="4" id="KW-1185">Reference proteome</keyword>
<feature type="domain" description="MAT1 centre" evidence="2">
    <location>
        <begin position="6"/>
        <end position="101"/>
    </location>
</feature>
<evidence type="ECO:0000313" key="3">
    <source>
        <dbReference type="EMBL" id="GHP11008.1"/>
    </source>
</evidence>
<dbReference type="EMBL" id="BNJQ01000032">
    <property type="protein sequence ID" value="GHP11008.1"/>
    <property type="molecule type" value="Genomic_DNA"/>
</dbReference>